<comment type="caution">
    <text evidence="18">The sequence shown here is derived from an EMBL/GenBank/DDBJ whole genome shotgun (WGS) entry which is preliminary data.</text>
</comment>
<gene>
    <name evidence="18" type="ORF">FJTKL_05855</name>
</gene>
<protein>
    <recommendedName>
        <fullName evidence="5">diacylglycerol O-acyltransferase</fullName>
        <ecNumber evidence="5">2.3.1.20</ecNumber>
    </recommendedName>
</protein>
<dbReference type="EC" id="2.3.1.20" evidence="5"/>
<dbReference type="PANTHER" id="PTHR12317:SF0">
    <property type="entry name" value="ACYLTRANSFERASE"/>
    <property type="match status" value="1"/>
</dbReference>
<evidence type="ECO:0000256" key="7">
    <source>
        <dbReference type="ARBA" id="ARBA00022679"/>
    </source>
</evidence>
<feature type="compositionally biased region" description="Basic and acidic residues" evidence="16">
    <location>
        <begin position="193"/>
        <end position="211"/>
    </location>
</feature>
<keyword evidence="10" id="KW-0256">Endoplasmic reticulum</keyword>
<evidence type="ECO:0000313" key="18">
    <source>
        <dbReference type="EMBL" id="KAL2287383.1"/>
    </source>
</evidence>
<evidence type="ECO:0000256" key="17">
    <source>
        <dbReference type="SAM" id="Phobius"/>
    </source>
</evidence>
<feature type="transmembrane region" description="Helical" evidence="17">
    <location>
        <begin position="362"/>
        <end position="381"/>
    </location>
</feature>
<keyword evidence="19" id="KW-1185">Reference proteome</keyword>
<evidence type="ECO:0000256" key="8">
    <source>
        <dbReference type="ARBA" id="ARBA00022692"/>
    </source>
</evidence>
<accession>A0ABR4EY69</accession>
<evidence type="ECO:0000256" key="13">
    <source>
        <dbReference type="ARBA" id="ARBA00023136"/>
    </source>
</evidence>
<feature type="compositionally biased region" description="Basic and acidic residues" evidence="16">
    <location>
        <begin position="330"/>
        <end position="339"/>
    </location>
</feature>
<evidence type="ECO:0000256" key="10">
    <source>
        <dbReference type="ARBA" id="ARBA00022824"/>
    </source>
</evidence>
<feature type="compositionally biased region" description="Polar residues" evidence="16">
    <location>
        <begin position="303"/>
        <end position="313"/>
    </location>
</feature>
<feature type="compositionally biased region" description="Basic and acidic residues" evidence="16">
    <location>
        <begin position="23"/>
        <end position="39"/>
    </location>
</feature>
<keyword evidence="7" id="KW-0808">Transferase</keyword>
<evidence type="ECO:0000256" key="9">
    <source>
        <dbReference type="ARBA" id="ARBA00022798"/>
    </source>
</evidence>
<feature type="compositionally biased region" description="Basic and acidic residues" evidence="16">
    <location>
        <begin position="237"/>
        <end position="253"/>
    </location>
</feature>
<comment type="pathway">
    <text evidence="3">Lipid metabolism.</text>
</comment>
<dbReference type="InterPro" id="IPR007130">
    <property type="entry name" value="DAGAT"/>
</dbReference>
<evidence type="ECO:0000256" key="5">
    <source>
        <dbReference type="ARBA" id="ARBA00013244"/>
    </source>
</evidence>
<evidence type="ECO:0000256" key="2">
    <source>
        <dbReference type="ARBA" id="ARBA00004771"/>
    </source>
</evidence>
<feature type="compositionally biased region" description="Low complexity" evidence="16">
    <location>
        <begin position="142"/>
        <end position="158"/>
    </location>
</feature>
<feature type="transmembrane region" description="Helical" evidence="17">
    <location>
        <begin position="387"/>
        <end position="405"/>
    </location>
</feature>
<evidence type="ECO:0000313" key="19">
    <source>
        <dbReference type="Proteomes" id="UP001600888"/>
    </source>
</evidence>
<keyword evidence="11 17" id="KW-1133">Transmembrane helix</keyword>
<feature type="region of interest" description="Disordered" evidence="16">
    <location>
        <begin position="118"/>
        <end position="339"/>
    </location>
</feature>
<evidence type="ECO:0000256" key="11">
    <source>
        <dbReference type="ARBA" id="ARBA00022989"/>
    </source>
</evidence>
<reference evidence="18 19" key="1">
    <citation type="submission" date="2024-03" db="EMBL/GenBank/DDBJ databases">
        <title>A high-quality draft genome sequence of Diaporthe vaccinii, a causative agent of upright dieback and viscid rot disease in cranberry plants.</title>
        <authorList>
            <person name="Sarrasin M."/>
            <person name="Lang B.F."/>
            <person name="Burger G."/>
        </authorList>
    </citation>
    <scope>NUCLEOTIDE SEQUENCE [LARGE SCALE GENOMIC DNA]</scope>
    <source>
        <strain evidence="18 19">IS7</strain>
    </source>
</reference>
<feature type="compositionally biased region" description="Basic residues" evidence="16">
    <location>
        <begin position="159"/>
        <end position="169"/>
    </location>
</feature>
<dbReference type="Pfam" id="PF03982">
    <property type="entry name" value="DAGAT"/>
    <property type="match status" value="1"/>
</dbReference>
<comment type="catalytic activity">
    <reaction evidence="15">
        <text>an acyl-CoA + a 1,2-diacyl-sn-glycerol = a triacyl-sn-glycerol + CoA</text>
        <dbReference type="Rhea" id="RHEA:10868"/>
        <dbReference type="ChEBI" id="CHEBI:17815"/>
        <dbReference type="ChEBI" id="CHEBI:57287"/>
        <dbReference type="ChEBI" id="CHEBI:58342"/>
        <dbReference type="ChEBI" id="CHEBI:64615"/>
        <dbReference type="EC" id="2.3.1.20"/>
    </reaction>
</comment>
<evidence type="ECO:0000256" key="16">
    <source>
        <dbReference type="SAM" id="MobiDB-lite"/>
    </source>
</evidence>
<keyword evidence="6" id="KW-0444">Lipid biosynthesis</keyword>
<comment type="subcellular location">
    <subcellularLocation>
        <location evidence="1">Endoplasmic reticulum membrane</location>
        <topology evidence="1">Multi-pass membrane protein</topology>
    </subcellularLocation>
</comment>
<feature type="compositionally biased region" description="Polar residues" evidence="16">
    <location>
        <begin position="212"/>
        <end position="223"/>
    </location>
</feature>
<keyword evidence="8 17" id="KW-0812">Transmembrane</keyword>
<comment type="similarity">
    <text evidence="4">Belongs to the diacylglycerol acyltransferase family.</text>
</comment>
<feature type="compositionally biased region" description="Basic and acidic residues" evidence="16">
    <location>
        <begin position="284"/>
        <end position="302"/>
    </location>
</feature>
<evidence type="ECO:0000256" key="1">
    <source>
        <dbReference type="ARBA" id="ARBA00004477"/>
    </source>
</evidence>
<keyword evidence="12" id="KW-0443">Lipid metabolism</keyword>
<dbReference type="PANTHER" id="PTHR12317">
    <property type="entry name" value="DIACYLGLYCEROL O-ACYLTRANSFERASE"/>
    <property type="match status" value="1"/>
</dbReference>
<evidence type="ECO:0000256" key="14">
    <source>
        <dbReference type="ARBA" id="ARBA00023315"/>
    </source>
</evidence>
<evidence type="ECO:0000256" key="6">
    <source>
        <dbReference type="ARBA" id="ARBA00022516"/>
    </source>
</evidence>
<evidence type="ECO:0000256" key="12">
    <source>
        <dbReference type="ARBA" id="ARBA00023098"/>
    </source>
</evidence>
<keyword evidence="9" id="KW-0319">Glycerol metabolism</keyword>
<evidence type="ECO:0000256" key="15">
    <source>
        <dbReference type="ARBA" id="ARBA00048109"/>
    </source>
</evidence>
<proteinExistence type="inferred from homology"/>
<name>A0ABR4EY69_9PEZI</name>
<dbReference type="EMBL" id="JBAWTH010000020">
    <property type="protein sequence ID" value="KAL2287383.1"/>
    <property type="molecule type" value="Genomic_DNA"/>
</dbReference>
<evidence type="ECO:0000256" key="4">
    <source>
        <dbReference type="ARBA" id="ARBA00005420"/>
    </source>
</evidence>
<comment type="pathway">
    <text evidence="2">Glycerolipid metabolism; triacylglycerol biosynthesis.</text>
</comment>
<feature type="compositionally biased region" description="Basic and acidic residues" evidence="16">
    <location>
        <begin position="170"/>
        <end position="179"/>
    </location>
</feature>
<evidence type="ECO:0000256" key="3">
    <source>
        <dbReference type="ARBA" id="ARBA00005189"/>
    </source>
</evidence>
<dbReference type="CDD" id="cd07987">
    <property type="entry name" value="LPLAT_MGAT-like"/>
    <property type="match status" value="1"/>
</dbReference>
<sequence>MAPSNDAGEIPAATPMPPAAPPDPDHDPDLELEMDDYRHSSASSSPPTHPAFFMASPVAAHAGAAGGSTPGKENVRPSPMAAAFSPLGSPLAMHLSGKKAPQRPAANAGAVLNKFIDDCTSRSPRGGAQRQGLGDIDNSVTAAQPANDAAPAADSNASKKSKRKSKKTNGVKEKNKANGDDQQASQPASYAEAVKEDPADVTNGEHGDVTEKSNGQGSNQTVSAEVVAEEELGGDASRPEAQDAEAKNGDNKDAQPTAAGSLTFAEAVKEGPTDTATTNGQATDHGDAKYRSIEKSSTREQDNVSAHSSQGSTAVDYPDIPSDADDRGEEAERRLDQEKAPEVAGLRWAPLRVPFRRRLQTLAVLFHCLCMGTTLSIFFGFCAIPLLWPLLIIYLVSILFATDAVDGKLRRRKEWVRRLPIWKYFAEYYPAKLHKTHDLLPTRKYIFGYHPHGIISHGAWAAFATEALGFSDKFPGITNSLLTLDSNFRLPLYREYVFSMGVLSVSKESITNILTRGGRNGEGMGRAVTIVVGGARESLEAQPRTTRLIINERKGFVKLAMRTGADLVPVMAFGENDLYDQLDPHKHPWLHGLQRHVLKVWKFTVPLLHGRGIFNYDVGMMPYRRPLNIVVGRPIKVIQADNPDNAEVDRLHDLYVEELRAIWDRYKDEFAKDRIGEMEFLS</sequence>
<keyword evidence="13 17" id="KW-0472">Membrane</keyword>
<feature type="region of interest" description="Disordered" evidence="16">
    <location>
        <begin position="1"/>
        <end position="82"/>
    </location>
</feature>
<dbReference type="Proteomes" id="UP001600888">
    <property type="component" value="Unassembled WGS sequence"/>
</dbReference>
<keyword evidence="14" id="KW-0012">Acyltransferase</keyword>
<organism evidence="18 19">
    <name type="scientific">Diaporthe vaccinii</name>
    <dbReference type="NCBI Taxonomy" id="105482"/>
    <lineage>
        <taxon>Eukaryota</taxon>
        <taxon>Fungi</taxon>
        <taxon>Dikarya</taxon>
        <taxon>Ascomycota</taxon>
        <taxon>Pezizomycotina</taxon>
        <taxon>Sordariomycetes</taxon>
        <taxon>Sordariomycetidae</taxon>
        <taxon>Diaporthales</taxon>
        <taxon>Diaporthaceae</taxon>
        <taxon>Diaporthe</taxon>
        <taxon>Diaporthe eres species complex</taxon>
    </lineage>
</organism>